<dbReference type="GeneID" id="63682483"/>
<dbReference type="OrthoDB" id="2333384at2759"/>
<dbReference type="HOGENOM" id="CLU_660602_0_0_1"/>
<dbReference type="STRING" id="1858805.M5G0V6"/>
<gene>
    <name evidence="1" type="ORF">DACRYDRAFT_100092</name>
</gene>
<accession>M5G0V6</accession>
<organism evidence="1 2">
    <name type="scientific">Dacryopinax primogenitus (strain DJM 731)</name>
    <name type="common">Brown rot fungus</name>
    <dbReference type="NCBI Taxonomy" id="1858805"/>
    <lineage>
        <taxon>Eukaryota</taxon>
        <taxon>Fungi</taxon>
        <taxon>Dikarya</taxon>
        <taxon>Basidiomycota</taxon>
        <taxon>Agaricomycotina</taxon>
        <taxon>Dacrymycetes</taxon>
        <taxon>Dacrymycetales</taxon>
        <taxon>Dacrymycetaceae</taxon>
        <taxon>Dacryopinax</taxon>
    </lineage>
</organism>
<reference evidence="1 2" key="1">
    <citation type="journal article" date="2012" name="Science">
        <title>The Paleozoic origin of enzymatic lignin decomposition reconstructed from 31 fungal genomes.</title>
        <authorList>
            <person name="Floudas D."/>
            <person name="Binder M."/>
            <person name="Riley R."/>
            <person name="Barry K."/>
            <person name="Blanchette R.A."/>
            <person name="Henrissat B."/>
            <person name="Martinez A.T."/>
            <person name="Otillar R."/>
            <person name="Spatafora J.W."/>
            <person name="Yadav J.S."/>
            <person name="Aerts A."/>
            <person name="Benoit I."/>
            <person name="Boyd A."/>
            <person name="Carlson A."/>
            <person name="Copeland A."/>
            <person name="Coutinho P.M."/>
            <person name="de Vries R.P."/>
            <person name="Ferreira P."/>
            <person name="Findley K."/>
            <person name="Foster B."/>
            <person name="Gaskell J."/>
            <person name="Glotzer D."/>
            <person name="Gorecki P."/>
            <person name="Heitman J."/>
            <person name="Hesse C."/>
            <person name="Hori C."/>
            <person name="Igarashi K."/>
            <person name="Jurgens J.A."/>
            <person name="Kallen N."/>
            <person name="Kersten P."/>
            <person name="Kohler A."/>
            <person name="Kuees U."/>
            <person name="Kumar T.K.A."/>
            <person name="Kuo A."/>
            <person name="LaButti K."/>
            <person name="Larrondo L.F."/>
            <person name="Lindquist E."/>
            <person name="Ling A."/>
            <person name="Lombard V."/>
            <person name="Lucas S."/>
            <person name="Lundell T."/>
            <person name="Martin R."/>
            <person name="McLaughlin D.J."/>
            <person name="Morgenstern I."/>
            <person name="Morin E."/>
            <person name="Murat C."/>
            <person name="Nagy L.G."/>
            <person name="Nolan M."/>
            <person name="Ohm R.A."/>
            <person name="Patyshakuliyeva A."/>
            <person name="Rokas A."/>
            <person name="Ruiz-Duenas F.J."/>
            <person name="Sabat G."/>
            <person name="Salamov A."/>
            <person name="Samejima M."/>
            <person name="Schmutz J."/>
            <person name="Slot J.C."/>
            <person name="St John F."/>
            <person name="Stenlid J."/>
            <person name="Sun H."/>
            <person name="Sun S."/>
            <person name="Syed K."/>
            <person name="Tsang A."/>
            <person name="Wiebenga A."/>
            <person name="Young D."/>
            <person name="Pisabarro A."/>
            <person name="Eastwood D.C."/>
            <person name="Martin F."/>
            <person name="Cullen D."/>
            <person name="Grigoriev I.V."/>
            <person name="Hibbett D.S."/>
        </authorList>
    </citation>
    <scope>NUCLEOTIDE SEQUENCE [LARGE SCALE GENOMIC DNA]</scope>
    <source>
        <strain evidence="1 2">DJM-731 SS1</strain>
    </source>
</reference>
<evidence type="ECO:0000313" key="1">
    <source>
        <dbReference type="EMBL" id="EJU01770.1"/>
    </source>
</evidence>
<evidence type="ECO:0008006" key="3">
    <source>
        <dbReference type="Google" id="ProtNLM"/>
    </source>
</evidence>
<protein>
    <recommendedName>
        <fullName evidence="3">Arrestin-like N-terminal domain-containing protein</fullName>
    </recommendedName>
</protein>
<dbReference type="EMBL" id="JH795863">
    <property type="protein sequence ID" value="EJU01770.1"/>
    <property type="molecule type" value="Genomic_DNA"/>
</dbReference>
<evidence type="ECO:0000313" key="2">
    <source>
        <dbReference type="Proteomes" id="UP000030653"/>
    </source>
</evidence>
<name>M5G0V6_DACPD</name>
<dbReference type="Gene3D" id="2.60.40.640">
    <property type="match status" value="1"/>
</dbReference>
<keyword evidence="2" id="KW-1185">Reference proteome</keyword>
<dbReference type="AlphaFoldDB" id="M5G0V6"/>
<dbReference type="InterPro" id="IPR014752">
    <property type="entry name" value="Arrestin-like_C"/>
</dbReference>
<dbReference type="RefSeq" id="XP_040628667.1">
    <property type="nucleotide sequence ID" value="XM_040767421.1"/>
</dbReference>
<sequence length="416" mass="45796">MASHRNDSYLKRKMSTTFSHGGIDMKLKLGTPNQYLVLSRCTATRPQVPDMPEAIQYCSATTEGTTPLLTVRVASTSIADGLPIVGLGALISGDVTVMIQKDHKFKDITVRLRGALVNPQTNKSYFLDLGHSLVPQWSGLVSMYKAGRHILPFRIPIPQTCNMLYPESALPPTFYSRGQPVTIRYDVTARIKKPGLWADEQATLQILYLPRTRPVDTVPLDSLDFGFCRYQLQQASEMLTWAQCSKQFSAAIDGQKTVIFDSSFCLANAPVYARGIFVSYTLSLECWDAPALDRIGTPQAVSVSIVRQITVDTPGGFSGIGTSTGKPEKVTNMVGVGRHWIEPVGDQFPKRVLRGEVSLGKDLQPHFHFPPLSVIYGVVVQLRAEGFAITNKADDYLFAMPIGITTDLPRKVTRAA</sequence>
<dbReference type="Proteomes" id="UP000030653">
    <property type="component" value="Unassembled WGS sequence"/>
</dbReference>
<proteinExistence type="predicted"/>